<evidence type="ECO:0000313" key="1">
    <source>
        <dbReference type="EMBL" id="VDC75922.1"/>
    </source>
</evidence>
<accession>A0A3P5Z7T9</accession>
<organism evidence="1">
    <name type="scientific">Brassica campestris</name>
    <name type="common">Field mustard</name>
    <dbReference type="NCBI Taxonomy" id="3711"/>
    <lineage>
        <taxon>Eukaryota</taxon>
        <taxon>Viridiplantae</taxon>
        <taxon>Streptophyta</taxon>
        <taxon>Embryophyta</taxon>
        <taxon>Tracheophyta</taxon>
        <taxon>Spermatophyta</taxon>
        <taxon>Magnoliopsida</taxon>
        <taxon>eudicotyledons</taxon>
        <taxon>Gunneridae</taxon>
        <taxon>Pentapetalae</taxon>
        <taxon>rosids</taxon>
        <taxon>malvids</taxon>
        <taxon>Brassicales</taxon>
        <taxon>Brassicaceae</taxon>
        <taxon>Brassiceae</taxon>
        <taxon>Brassica</taxon>
    </lineage>
</organism>
<dbReference type="EMBL" id="LR031571">
    <property type="protein sequence ID" value="VDC75922.1"/>
    <property type="molecule type" value="Genomic_DNA"/>
</dbReference>
<sequence>MGLGLILDSTKDDEPDPYTRGYGSYLVSDPICFFFEERLLLGLDHCGIKITFA</sequence>
<name>A0A3P5Z7T9_BRACM</name>
<dbReference type="AlphaFoldDB" id="A0A3P5Z7T9"/>
<gene>
    <name evidence="1" type="ORF">BRAA01T02424Z</name>
</gene>
<reference evidence="1" key="1">
    <citation type="submission" date="2018-11" db="EMBL/GenBank/DDBJ databases">
        <authorList>
            <consortium name="Genoscope - CEA"/>
            <person name="William W."/>
        </authorList>
    </citation>
    <scope>NUCLEOTIDE SEQUENCE</scope>
</reference>
<protein>
    <submittedName>
        <fullName evidence="1">Uncharacterized protein</fullName>
    </submittedName>
</protein>
<proteinExistence type="predicted"/>